<dbReference type="FunFam" id="2.40.170.20:FF:000005">
    <property type="entry name" value="TonB-dependent siderophore receptor"/>
    <property type="match status" value="1"/>
</dbReference>
<evidence type="ECO:0000259" key="17">
    <source>
        <dbReference type="Pfam" id="PF07715"/>
    </source>
</evidence>
<evidence type="ECO:0000256" key="3">
    <source>
        <dbReference type="ARBA" id="ARBA00022448"/>
    </source>
</evidence>
<dbReference type="PANTHER" id="PTHR32552">
    <property type="entry name" value="FERRICHROME IRON RECEPTOR-RELATED"/>
    <property type="match status" value="1"/>
</dbReference>
<evidence type="ECO:0000259" key="18">
    <source>
        <dbReference type="Pfam" id="PF11741"/>
    </source>
</evidence>
<dbReference type="InterPro" id="IPR036942">
    <property type="entry name" value="Beta-barrel_TonB_sf"/>
</dbReference>
<evidence type="ECO:0000256" key="4">
    <source>
        <dbReference type="ARBA" id="ARBA00022452"/>
    </source>
</evidence>
<reference evidence="19 20" key="1">
    <citation type="journal article" date="2013" name="Genome Biol. Evol.">
        <title>Genomes of Stigonematalean cyanobacteria (subsection V) and the evolution of oxygenic photosynthesis from prokaryotes to plastids.</title>
        <authorList>
            <person name="Dagan T."/>
            <person name="Roettger M."/>
            <person name="Stucken K."/>
            <person name="Landan G."/>
            <person name="Koch R."/>
            <person name="Major P."/>
            <person name="Gould S.B."/>
            <person name="Goremykin V.V."/>
            <person name="Rippka R."/>
            <person name="Tandeau de Marsac N."/>
            <person name="Gugger M."/>
            <person name="Lockhart P.J."/>
            <person name="Allen J.F."/>
            <person name="Brune I."/>
            <person name="Maus I."/>
            <person name="Puhler A."/>
            <person name="Martin W.F."/>
        </authorList>
    </citation>
    <scope>NUCLEOTIDE SEQUENCE [LARGE SCALE GENOMIC DNA]</scope>
    <source>
        <strain evidence="19 20">PCC 7110</strain>
    </source>
</reference>
<dbReference type="InterPro" id="IPR037066">
    <property type="entry name" value="Plug_dom_sf"/>
</dbReference>
<dbReference type="PROSITE" id="PS52016">
    <property type="entry name" value="TONB_DEPENDENT_REC_3"/>
    <property type="match status" value="1"/>
</dbReference>
<evidence type="ECO:0000256" key="15">
    <source>
        <dbReference type="SAM" id="MobiDB-lite"/>
    </source>
</evidence>
<dbReference type="PANTHER" id="PTHR32552:SF68">
    <property type="entry name" value="FERRICHROME OUTER MEMBRANE TRANSPORTER_PHAGE RECEPTOR"/>
    <property type="match status" value="1"/>
</dbReference>
<feature type="domain" description="TonB-dependent receptor-like beta-barrel" evidence="16">
    <location>
        <begin position="444"/>
        <end position="864"/>
    </location>
</feature>
<evidence type="ECO:0000259" key="16">
    <source>
        <dbReference type="Pfam" id="PF00593"/>
    </source>
</evidence>
<keyword evidence="8" id="KW-0408">Iron</keyword>
<dbReference type="SUPFAM" id="SSF56935">
    <property type="entry name" value="Porins"/>
    <property type="match status" value="1"/>
</dbReference>
<name>A0A139WYG8_9CYAN</name>
<dbReference type="Gene3D" id="2.40.170.20">
    <property type="entry name" value="TonB-dependent receptor, beta-barrel domain"/>
    <property type="match status" value="1"/>
</dbReference>
<gene>
    <name evidence="19" type="ORF">WA1_43760</name>
</gene>
<proteinExistence type="inferred from homology"/>
<keyword evidence="4 13" id="KW-1134">Transmembrane beta strand</keyword>
<protein>
    <submittedName>
        <fullName evidence="19">TonB-dependent receptor</fullName>
    </submittedName>
</protein>
<sequence length="895" mass="98488">MKLGQLVPNLLLSSAIVVLVTAPGKSEEILSIKLKKTTGAIDKSVGSARQAPLVTKAQPVEATGKIRLLSEIEHPLKSAQMLLVQSPVPQTSPTSEVVQVTGVKANSTKQGVEVILQTAKAQQLQIINRSAGNSFIADIPNAQLRLPSGEAFTFRAEKPLAGITQITVTNFDAKSIRVSVIGETVVPTVELFDSSNEGLILSIANPQPSMQQEQQPQTQKEPESVEPSSETKPTQPSTQGDEPIELVVTGEQDGYTVPDATTGTRLDVPLLETPASIGTITRELIEDKAARRAEDLIPYISGVSRGAGSSPQGGLLSQFTIRGFSVESQTYINSLRDNTRFQVRDLANIDRIEILKGFSSVLYGNGAPGGVVNYITKKPQATPNYTTSFEAGSFNFYRGEIDLTGPLDRNNNLLYRLIVALQSADSFYDNVEDNRIFIAPSLRWNTGGGGSLTLEAEYLQQSKDFNAGIKFFNDRFFYDRSYTDPRSDSQRDNYRVSAYLDQPLGKNWSLNLGGNYLHTSRDENIFTAFRFSGNTLQNLYREIDDDYTQYNLRGEIRGNFNLGSSQHKLLVGIEYNKFKSEFIGNNRSIFVGRVNVANPIFDTPTPTDLGLAFTSFSNEDYGVYIQDFITLGRFRFLAGLRYAEFRNENNNQTSQEGDYIAPSLGLVYSLTDSLSLYGSYSKSTTPNTGRTPEGFLDPKTATQYEIGAKANFFNDRLSITAALFNLTQTNIGETDRNNPEFNVLVGEIRSRGFEFDMTGKITDNFSLIAAYTLLDAEITENLNNPQLEGNRPVNSPVNSAALWGKYDFTKGTLQGLSLAAGLIYVGDRKGDNANNFDVPSYVRVDLAAAYRIDNLTFRLGIENLFDKRYIESSSDAAQVYQGSPFAVTGSVSVRF</sequence>
<dbReference type="AlphaFoldDB" id="A0A139WYG8"/>
<keyword evidence="3 13" id="KW-0813">Transport</keyword>
<dbReference type="GO" id="GO:0038023">
    <property type="term" value="F:signaling receptor activity"/>
    <property type="evidence" value="ECO:0007669"/>
    <property type="project" value="InterPro"/>
</dbReference>
<keyword evidence="19" id="KW-0675">Receptor</keyword>
<evidence type="ECO:0000256" key="7">
    <source>
        <dbReference type="ARBA" id="ARBA00022729"/>
    </source>
</evidence>
<dbReference type="InterPro" id="IPR012910">
    <property type="entry name" value="Plug_dom"/>
</dbReference>
<evidence type="ECO:0000256" key="6">
    <source>
        <dbReference type="ARBA" id="ARBA00022692"/>
    </source>
</evidence>
<dbReference type="STRING" id="128403.WA1_43760"/>
<dbReference type="GO" id="GO:0015344">
    <property type="term" value="F:siderophore uptake transmembrane transporter activity"/>
    <property type="evidence" value="ECO:0007669"/>
    <property type="project" value="TreeGrafter"/>
</dbReference>
<evidence type="ECO:0000313" key="20">
    <source>
        <dbReference type="Proteomes" id="UP000076925"/>
    </source>
</evidence>
<dbReference type="InterPro" id="IPR010105">
    <property type="entry name" value="TonB_sidphr_rcpt"/>
</dbReference>
<dbReference type="InterPro" id="IPR039426">
    <property type="entry name" value="TonB-dep_rcpt-like"/>
</dbReference>
<dbReference type="NCBIfam" id="TIGR01783">
    <property type="entry name" value="TonB-siderophor"/>
    <property type="match status" value="1"/>
</dbReference>
<keyword evidence="5" id="KW-0410">Iron transport</keyword>
<evidence type="ECO:0000256" key="14">
    <source>
        <dbReference type="RuleBase" id="RU003357"/>
    </source>
</evidence>
<evidence type="ECO:0000256" key="5">
    <source>
        <dbReference type="ARBA" id="ARBA00022496"/>
    </source>
</evidence>
<keyword evidence="9" id="KW-0406">Ion transport</keyword>
<evidence type="ECO:0000256" key="2">
    <source>
        <dbReference type="ARBA" id="ARBA00009810"/>
    </source>
</evidence>
<evidence type="ECO:0000256" key="12">
    <source>
        <dbReference type="ARBA" id="ARBA00023237"/>
    </source>
</evidence>
<keyword evidence="20" id="KW-1185">Reference proteome</keyword>
<keyword evidence="7" id="KW-0732">Signal</keyword>
<dbReference type="Gene3D" id="2.170.130.10">
    <property type="entry name" value="TonB-dependent receptor, plug domain"/>
    <property type="match status" value="1"/>
</dbReference>
<keyword evidence="10 14" id="KW-0798">TonB box</keyword>
<evidence type="ECO:0000256" key="9">
    <source>
        <dbReference type="ARBA" id="ARBA00023065"/>
    </source>
</evidence>
<feature type="domain" description="AMIN" evidence="18">
    <location>
        <begin position="103"/>
        <end position="198"/>
    </location>
</feature>
<dbReference type="Pfam" id="PF00593">
    <property type="entry name" value="TonB_dep_Rec_b-barrel"/>
    <property type="match status" value="1"/>
</dbReference>
<keyword evidence="6 13" id="KW-0812">Transmembrane</keyword>
<organism evidence="19 20">
    <name type="scientific">Scytonema hofmannii PCC 7110</name>
    <dbReference type="NCBI Taxonomy" id="128403"/>
    <lineage>
        <taxon>Bacteria</taxon>
        <taxon>Bacillati</taxon>
        <taxon>Cyanobacteriota</taxon>
        <taxon>Cyanophyceae</taxon>
        <taxon>Nostocales</taxon>
        <taxon>Scytonemataceae</taxon>
        <taxon>Scytonema</taxon>
    </lineage>
</organism>
<evidence type="ECO:0000256" key="11">
    <source>
        <dbReference type="ARBA" id="ARBA00023136"/>
    </source>
</evidence>
<feature type="region of interest" description="Disordered" evidence="15">
    <location>
        <begin position="208"/>
        <end position="243"/>
    </location>
</feature>
<keyword evidence="11 13" id="KW-0472">Membrane</keyword>
<dbReference type="Proteomes" id="UP000076925">
    <property type="component" value="Unassembled WGS sequence"/>
</dbReference>
<dbReference type="InterPro" id="IPR021731">
    <property type="entry name" value="AMIN_dom"/>
</dbReference>
<accession>A0A139WYG8</accession>
<evidence type="ECO:0000256" key="8">
    <source>
        <dbReference type="ARBA" id="ARBA00023004"/>
    </source>
</evidence>
<dbReference type="Pfam" id="PF07715">
    <property type="entry name" value="Plug"/>
    <property type="match status" value="1"/>
</dbReference>
<feature type="compositionally biased region" description="Low complexity" evidence="15">
    <location>
        <begin position="208"/>
        <end position="219"/>
    </location>
</feature>
<evidence type="ECO:0000256" key="13">
    <source>
        <dbReference type="PROSITE-ProRule" id="PRU01360"/>
    </source>
</evidence>
<dbReference type="GO" id="GO:0015891">
    <property type="term" value="P:siderophore transport"/>
    <property type="evidence" value="ECO:0007669"/>
    <property type="project" value="InterPro"/>
</dbReference>
<dbReference type="Pfam" id="PF11741">
    <property type="entry name" value="AMIN"/>
    <property type="match status" value="1"/>
</dbReference>
<comment type="subcellular location">
    <subcellularLocation>
        <location evidence="1 13">Cell outer membrane</location>
        <topology evidence="1 13">Multi-pass membrane protein</topology>
    </subcellularLocation>
</comment>
<feature type="domain" description="TonB-dependent receptor plug" evidence="17">
    <location>
        <begin position="270"/>
        <end position="371"/>
    </location>
</feature>
<evidence type="ECO:0000256" key="10">
    <source>
        <dbReference type="ARBA" id="ARBA00023077"/>
    </source>
</evidence>
<feature type="compositionally biased region" description="Polar residues" evidence="15">
    <location>
        <begin position="226"/>
        <end position="240"/>
    </location>
</feature>
<evidence type="ECO:0000256" key="1">
    <source>
        <dbReference type="ARBA" id="ARBA00004571"/>
    </source>
</evidence>
<dbReference type="RefSeq" id="WP_017744629.1">
    <property type="nucleotide sequence ID" value="NZ_KQ976354.1"/>
</dbReference>
<comment type="caution">
    <text evidence="19">The sequence shown here is derived from an EMBL/GenBank/DDBJ whole genome shotgun (WGS) entry which is preliminary data.</text>
</comment>
<dbReference type="GO" id="GO:0009279">
    <property type="term" value="C:cell outer membrane"/>
    <property type="evidence" value="ECO:0007669"/>
    <property type="project" value="UniProtKB-SubCell"/>
</dbReference>
<dbReference type="InterPro" id="IPR000531">
    <property type="entry name" value="Beta-barrel_TonB"/>
</dbReference>
<comment type="similarity">
    <text evidence="2 13 14">Belongs to the TonB-dependent receptor family.</text>
</comment>
<keyword evidence="12 13" id="KW-0998">Cell outer membrane</keyword>
<dbReference type="CDD" id="cd01347">
    <property type="entry name" value="ligand_gated_channel"/>
    <property type="match status" value="1"/>
</dbReference>
<evidence type="ECO:0000313" key="19">
    <source>
        <dbReference type="EMBL" id="KYC37485.1"/>
    </source>
</evidence>
<dbReference type="EMBL" id="ANNX02000047">
    <property type="protein sequence ID" value="KYC37485.1"/>
    <property type="molecule type" value="Genomic_DNA"/>
</dbReference>